<proteinExistence type="predicted"/>
<dbReference type="RefSeq" id="WP_267766769.1">
    <property type="nucleotide sequence ID" value="NZ_JAPNKE010000002.1"/>
</dbReference>
<sequence length="245" mass="26452">MTAPDRRDTRRAWQLHGLALVALVVLYLYVFGEVLLGLPRGESVLLGLAAVFTLEILVAYALLTTFLMLWVGRRTWGPVVMHVLLAGGYIVAVVLDDRAAEARRAEVERQFAEEERRRVVNCLGVELRAIRGAPPRAVVELHNGCEVPLALHDVGLVGFAPAGGNVILDAEDRDAREVTSLPPAQRATFRLVSTVPDDVAVGDGWSWRCNVVVDGPDPGIPCFATPGAPSAGGCGSFRRVALDNR</sequence>
<keyword evidence="3" id="KW-1185">Reference proteome</keyword>
<keyword evidence="1" id="KW-1133">Transmembrane helix</keyword>
<dbReference type="Proteomes" id="UP001150924">
    <property type="component" value="Unassembled WGS sequence"/>
</dbReference>
<keyword evidence="1" id="KW-0812">Transmembrane</keyword>
<evidence type="ECO:0000256" key="1">
    <source>
        <dbReference type="SAM" id="Phobius"/>
    </source>
</evidence>
<evidence type="ECO:0000313" key="3">
    <source>
        <dbReference type="Proteomes" id="UP001150924"/>
    </source>
</evidence>
<reference evidence="2" key="1">
    <citation type="submission" date="2022-11" db="EMBL/GenBank/DDBJ databases">
        <title>Minimal conservation of predation-associated metabolite biosynthetic gene clusters underscores biosynthetic potential of Myxococcota including descriptions for ten novel species: Archangium lansinium sp. nov., Myxococcus landrumus sp. nov., Nannocystis bai.</title>
        <authorList>
            <person name="Ahearne A."/>
            <person name="Stevens C."/>
            <person name="Phillips K."/>
        </authorList>
    </citation>
    <scope>NUCLEOTIDE SEQUENCE</scope>
    <source>
        <strain evidence="2">Na p29</strain>
    </source>
</reference>
<gene>
    <name evidence="2" type="ORF">OV079_06045</name>
</gene>
<feature type="transmembrane region" description="Helical" evidence="1">
    <location>
        <begin position="44"/>
        <end position="70"/>
    </location>
</feature>
<comment type="caution">
    <text evidence="2">The sequence shown here is derived from an EMBL/GenBank/DDBJ whole genome shotgun (WGS) entry which is preliminary data.</text>
</comment>
<dbReference type="EMBL" id="JAPNKE010000002">
    <property type="protein sequence ID" value="MCY1005139.1"/>
    <property type="molecule type" value="Genomic_DNA"/>
</dbReference>
<feature type="transmembrane region" description="Helical" evidence="1">
    <location>
        <begin position="12"/>
        <end position="32"/>
    </location>
</feature>
<organism evidence="2 3">
    <name type="scientific">Nannocystis pusilla</name>
    <dbReference type="NCBI Taxonomy" id="889268"/>
    <lineage>
        <taxon>Bacteria</taxon>
        <taxon>Pseudomonadati</taxon>
        <taxon>Myxococcota</taxon>
        <taxon>Polyangia</taxon>
        <taxon>Nannocystales</taxon>
        <taxon>Nannocystaceae</taxon>
        <taxon>Nannocystis</taxon>
    </lineage>
</organism>
<feature type="transmembrane region" description="Helical" evidence="1">
    <location>
        <begin position="76"/>
        <end position="95"/>
    </location>
</feature>
<name>A0A9X3EL13_9BACT</name>
<protein>
    <submittedName>
        <fullName evidence="2">Uncharacterized protein</fullName>
    </submittedName>
</protein>
<dbReference type="AlphaFoldDB" id="A0A9X3EL13"/>
<keyword evidence="1" id="KW-0472">Membrane</keyword>
<evidence type="ECO:0000313" key="2">
    <source>
        <dbReference type="EMBL" id="MCY1005139.1"/>
    </source>
</evidence>
<accession>A0A9X3EL13</accession>